<dbReference type="Pfam" id="PF13749">
    <property type="entry name" value="HATPase_c_4"/>
    <property type="match status" value="1"/>
</dbReference>
<dbReference type="Proteomes" id="UP001337305">
    <property type="component" value="Unassembled WGS sequence"/>
</dbReference>
<dbReference type="EMBL" id="JAODOP010000004">
    <property type="protein sequence ID" value="MEF3835877.1"/>
    <property type="molecule type" value="Genomic_DNA"/>
</dbReference>
<dbReference type="RefSeq" id="WP_303308153.1">
    <property type="nucleotide sequence ID" value="NZ_JAODOP010000004.1"/>
</dbReference>
<dbReference type="InterPro" id="IPR038475">
    <property type="entry name" value="RecG_C_sf"/>
</dbReference>
<dbReference type="SUPFAM" id="SSF46785">
    <property type="entry name" value="Winged helix' DNA-binding domain"/>
    <property type="match status" value="1"/>
</dbReference>
<dbReference type="InterPro" id="IPR036390">
    <property type="entry name" value="WH_DNA-bd_sf"/>
</dbReference>
<name>A0ABU7XYR2_9FLAO</name>
<organism evidence="2 3">
    <name type="scientific">Flavivirga spongiicola</name>
    <dbReference type="NCBI Taxonomy" id="421621"/>
    <lineage>
        <taxon>Bacteria</taxon>
        <taxon>Pseudomonadati</taxon>
        <taxon>Bacteroidota</taxon>
        <taxon>Flavobacteriia</taxon>
        <taxon>Flavobacteriales</taxon>
        <taxon>Flavobacteriaceae</taxon>
        <taxon>Flavivirga</taxon>
    </lineage>
</organism>
<dbReference type="InterPro" id="IPR038461">
    <property type="entry name" value="Schlafen_AlbA_2_dom_sf"/>
</dbReference>
<dbReference type="Pfam" id="PF04326">
    <property type="entry name" value="SLFN_AlbA_2"/>
    <property type="match status" value="1"/>
</dbReference>
<evidence type="ECO:0000259" key="1">
    <source>
        <dbReference type="Pfam" id="PF04326"/>
    </source>
</evidence>
<protein>
    <submittedName>
        <fullName evidence="2">DNA binding domain-containing protein</fullName>
    </submittedName>
</protein>
<dbReference type="PANTHER" id="PTHR30595">
    <property type="entry name" value="GLPR-RELATED TRANSCRIPTIONAL REPRESSOR"/>
    <property type="match status" value="1"/>
</dbReference>
<reference evidence="2 3" key="1">
    <citation type="submission" date="2022-09" db="EMBL/GenBank/DDBJ databases">
        <title>Genome sequencing of Flavivirga sp. MEBiC05379.</title>
        <authorList>
            <person name="Oh H.-M."/>
            <person name="Kwon K.K."/>
            <person name="Park M.J."/>
            <person name="Yang S.-H."/>
        </authorList>
    </citation>
    <scope>NUCLEOTIDE SEQUENCE [LARGE SCALE GENOMIC DNA]</scope>
    <source>
        <strain evidence="2 3">MEBiC05379</strain>
    </source>
</reference>
<comment type="caution">
    <text evidence="2">The sequence shown here is derived from an EMBL/GenBank/DDBJ whole genome shotgun (WGS) entry which is preliminary data.</text>
</comment>
<dbReference type="Gene3D" id="3.30.950.30">
    <property type="entry name" value="Schlafen, AAA domain"/>
    <property type="match status" value="1"/>
</dbReference>
<dbReference type="InterPro" id="IPR007421">
    <property type="entry name" value="Schlafen_AlbA_2_dom"/>
</dbReference>
<sequence>MKYKRQMENSFIINNLLQKEESVRLEFKTNAHITTIAKTITAFINTEGGDLLIGVADNKQIVGVDNAQRLRNRIQHQLIDTIRPNAPISSQVIRYKGKDLVLISVWEGANKPYQYKGQIFTRENDRTKLSSQDILKELISERKAADFHWERRSVLGASLSDLDKDEINKTIEYYQDFKSDVHFEDEEDFLIQMGLMQNGHYTNACIVLFAKSPMLFIPQSKIRITVYPSDSTGDRFLNDRIFDDNLFSNITGVLSFLDATFGKSISVDGIHRKEKLNYPLLALREGLLNAMVHRDYNSVNGFLQISIFSDRTEIANYGGLPEGITLRDLRREHNSILRNPDIAKICFIRRYIEMLGSGTLRMINDCKKNKFKTPSWKQNNNITTVVFPELKVTLKNSEGINEGINEGIKSKLKETFKDENEGIKNELITIYELIDSTSGLKTKDIATVIDKGLSTTERYLKKLKDEGFIEYVGSLKTGSYTIKNY</sequence>
<feature type="domain" description="Schlafen AlbA-2" evidence="1">
    <location>
        <begin position="21"/>
        <end position="128"/>
    </location>
</feature>
<dbReference type="PANTHER" id="PTHR30595:SF6">
    <property type="entry name" value="SCHLAFEN ALBA-2 DOMAIN-CONTAINING PROTEIN"/>
    <property type="match status" value="1"/>
</dbReference>
<proteinExistence type="predicted"/>
<gene>
    <name evidence="2" type="ORF">N1F79_22325</name>
</gene>
<keyword evidence="3" id="KW-1185">Reference proteome</keyword>
<accession>A0ABU7XYR2</accession>
<dbReference type="Gene3D" id="3.30.565.60">
    <property type="match status" value="1"/>
</dbReference>
<evidence type="ECO:0000313" key="2">
    <source>
        <dbReference type="EMBL" id="MEF3835877.1"/>
    </source>
</evidence>
<evidence type="ECO:0000313" key="3">
    <source>
        <dbReference type="Proteomes" id="UP001337305"/>
    </source>
</evidence>